<dbReference type="AlphaFoldDB" id="A0A369JAI7"/>
<gene>
    <name evidence="1" type="ORF">Hypma_001640</name>
</gene>
<protein>
    <submittedName>
        <fullName evidence="1">Uncharacterized protein</fullName>
    </submittedName>
</protein>
<keyword evidence="2" id="KW-1185">Reference proteome</keyword>
<reference evidence="1" key="1">
    <citation type="submission" date="2018-04" db="EMBL/GenBank/DDBJ databases">
        <title>Whole genome sequencing of Hypsizygus marmoreus.</title>
        <authorList>
            <person name="Choi I.-G."/>
            <person name="Min B."/>
            <person name="Kim J.-G."/>
            <person name="Kim S."/>
            <person name="Oh Y.-L."/>
            <person name="Kong W.-S."/>
            <person name="Park H."/>
            <person name="Jeong J."/>
            <person name="Song E.-S."/>
        </authorList>
    </citation>
    <scope>NUCLEOTIDE SEQUENCE [LARGE SCALE GENOMIC DNA]</scope>
    <source>
        <strain evidence="1">51987-8</strain>
    </source>
</reference>
<comment type="caution">
    <text evidence="1">The sequence shown here is derived from an EMBL/GenBank/DDBJ whole genome shotgun (WGS) entry which is preliminary data.</text>
</comment>
<proteinExistence type="predicted"/>
<dbReference type="InParanoid" id="A0A369JAI7"/>
<dbReference type="EMBL" id="LUEZ02000112">
    <property type="protein sequence ID" value="RDB17455.1"/>
    <property type="molecule type" value="Genomic_DNA"/>
</dbReference>
<accession>A0A369JAI7</accession>
<dbReference type="OrthoDB" id="265717at2759"/>
<name>A0A369JAI7_HYPMA</name>
<dbReference type="Proteomes" id="UP000076154">
    <property type="component" value="Unassembled WGS sequence"/>
</dbReference>
<evidence type="ECO:0000313" key="2">
    <source>
        <dbReference type="Proteomes" id="UP000076154"/>
    </source>
</evidence>
<evidence type="ECO:0000313" key="1">
    <source>
        <dbReference type="EMBL" id="RDB17455.1"/>
    </source>
</evidence>
<sequence length="218" mass="24780">MSNLYYSANISPEHQKNHWPIHKQSCYARTHRGPLSPTDIAIQHLLQFHDTAIVEIAVSALIKEDINVDFATELERKAVVFTVEQRPEKEDMDVAVAAGRLPPYRIARDISVVLIEAEAKQRGLDRPYLEHPWHQQMRLARKQLGVAMIFLPGGRAVTKRVPSIQLSMWDMMKNKEKTTTNPPILYWHLNITNGQINTEIEQEAKAQAREGGIDVGSS</sequence>
<organism evidence="1 2">
    <name type="scientific">Hypsizygus marmoreus</name>
    <name type="common">White beech mushroom</name>
    <name type="synonym">Agaricus marmoreus</name>
    <dbReference type="NCBI Taxonomy" id="39966"/>
    <lineage>
        <taxon>Eukaryota</taxon>
        <taxon>Fungi</taxon>
        <taxon>Dikarya</taxon>
        <taxon>Basidiomycota</taxon>
        <taxon>Agaricomycotina</taxon>
        <taxon>Agaricomycetes</taxon>
        <taxon>Agaricomycetidae</taxon>
        <taxon>Agaricales</taxon>
        <taxon>Tricholomatineae</taxon>
        <taxon>Lyophyllaceae</taxon>
        <taxon>Hypsizygus</taxon>
    </lineage>
</organism>